<accession>A0A3S0G983</accession>
<evidence type="ECO:0000313" key="2">
    <source>
        <dbReference type="EMBL" id="RST86596.1"/>
    </source>
</evidence>
<dbReference type="RefSeq" id="WP_126699777.1">
    <property type="nucleotide sequence ID" value="NZ_RWKW01000034.1"/>
</dbReference>
<evidence type="ECO:0000256" key="1">
    <source>
        <dbReference type="SAM" id="Phobius"/>
    </source>
</evidence>
<dbReference type="Proteomes" id="UP000278398">
    <property type="component" value="Unassembled WGS sequence"/>
</dbReference>
<comment type="caution">
    <text evidence="2">The sequence shown here is derived from an EMBL/GenBank/DDBJ whole genome shotgun (WGS) entry which is preliminary data.</text>
</comment>
<evidence type="ECO:0000313" key="3">
    <source>
        <dbReference type="Proteomes" id="UP000278398"/>
    </source>
</evidence>
<proteinExistence type="predicted"/>
<feature type="transmembrane region" description="Helical" evidence="1">
    <location>
        <begin position="12"/>
        <end position="34"/>
    </location>
</feature>
<keyword evidence="1" id="KW-1133">Transmembrane helix</keyword>
<organism evidence="2 3">
    <name type="scientific">Aquibium carbonis</name>
    <dbReference type="NCBI Taxonomy" id="2495581"/>
    <lineage>
        <taxon>Bacteria</taxon>
        <taxon>Pseudomonadati</taxon>
        <taxon>Pseudomonadota</taxon>
        <taxon>Alphaproteobacteria</taxon>
        <taxon>Hyphomicrobiales</taxon>
        <taxon>Phyllobacteriaceae</taxon>
        <taxon>Aquibium</taxon>
    </lineage>
</organism>
<sequence>MLDILAHRIYRHLFRAQMIALIGTGLAKVALARLRLGWRERRRHVGHGAGHQGKVLDGASCHTHIIVIDELHATWPHAR</sequence>
<name>A0A3S0G983_9HYPH</name>
<dbReference type="AlphaFoldDB" id="A0A3S0G983"/>
<protein>
    <submittedName>
        <fullName evidence="2">Uncharacterized protein</fullName>
    </submittedName>
</protein>
<reference evidence="2 3" key="1">
    <citation type="submission" date="2018-12" db="EMBL/GenBank/DDBJ databases">
        <title>Mesorhizobium carbonis sp. nov., isolated from coal mine water.</title>
        <authorList>
            <person name="Xin W."/>
            <person name="Xu Z."/>
            <person name="Xiang F."/>
            <person name="Zhang J."/>
            <person name="Xi L."/>
            <person name="Liu J."/>
        </authorList>
    </citation>
    <scope>NUCLEOTIDE SEQUENCE [LARGE SCALE GENOMIC DNA]</scope>
    <source>
        <strain evidence="2 3">B2.3</strain>
    </source>
</reference>
<keyword evidence="3" id="KW-1185">Reference proteome</keyword>
<keyword evidence="1" id="KW-0812">Transmembrane</keyword>
<gene>
    <name evidence="2" type="ORF">EJC49_09980</name>
</gene>
<keyword evidence="1" id="KW-0472">Membrane</keyword>
<dbReference type="EMBL" id="RWKW01000034">
    <property type="protein sequence ID" value="RST86596.1"/>
    <property type="molecule type" value="Genomic_DNA"/>
</dbReference>